<evidence type="ECO:0000256" key="8">
    <source>
        <dbReference type="SAM" id="MobiDB-lite"/>
    </source>
</evidence>
<dbReference type="Gene3D" id="1.20.120.720">
    <property type="entry name" value="Myosin VI head, motor domain, U50 subdomain"/>
    <property type="match status" value="1"/>
</dbReference>
<dbReference type="GO" id="GO:0016020">
    <property type="term" value="C:membrane"/>
    <property type="evidence" value="ECO:0007669"/>
    <property type="project" value="TreeGrafter"/>
</dbReference>
<feature type="region of interest" description="Disordered" evidence="8">
    <location>
        <begin position="1032"/>
        <end position="1111"/>
    </location>
</feature>
<keyword evidence="2 6" id="KW-0067">ATP-binding</keyword>
<evidence type="ECO:0000256" key="5">
    <source>
        <dbReference type="ARBA" id="ARBA00023203"/>
    </source>
</evidence>
<evidence type="ECO:0000256" key="6">
    <source>
        <dbReference type="PROSITE-ProRule" id="PRU00782"/>
    </source>
</evidence>
<dbReference type="EMBL" id="FN649733">
    <property type="protein sequence ID" value="CBN79332.1"/>
    <property type="molecule type" value="Genomic_DNA"/>
</dbReference>
<dbReference type="OrthoDB" id="6108017at2759"/>
<dbReference type="Gene3D" id="1.20.5.4820">
    <property type="match status" value="1"/>
</dbReference>
<dbReference type="Pfam" id="PF00063">
    <property type="entry name" value="Myosin_head"/>
    <property type="match status" value="1"/>
</dbReference>
<dbReference type="Proteomes" id="UP000002630">
    <property type="component" value="Linkage Group LG08"/>
</dbReference>
<dbReference type="SUPFAM" id="SSF52540">
    <property type="entry name" value="P-loop containing nucleoside triphosphate hydrolases"/>
    <property type="match status" value="1"/>
</dbReference>
<dbReference type="CDD" id="cd00821">
    <property type="entry name" value="PH"/>
    <property type="match status" value="1"/>
</dbReference>
<dbReference type="InterPro" id="IPR011993">
    <property type="entry name" value="PH-like_dom_sf"/>
</dbReference>
<reference evidence="11 12" key="1">
    <citation type="journal article" date="2010" name="Nature">
        <title>The Ectocarpus genome and the independent evolution of multicellularity in brown algae.</title>
        <authorList>
            <person name="Cock J.M."/>
            <person name="Sterck L."/>
            <person name="Rouze P."/>
            <person name="Scornet D."/>
            <person name="Allen A.E."/>
            <person name="Amoutzias G."/>
            <person name="Anthouard V."/>
            <person name="Artiguenave F."/>
            <person name="Aury J.M."/>
            <person name="Badger J.H."/>
            <person name="Beszteri B."/>
            <person name="Billiau K."/>
            <person name="Bonnet E."/>
            <person name="Bothwell J.H."/>
            <person name="Bowler C."/>
            <person name="Boyen C."/>
            <person name="Brownlee C."/>
            <person name="Carrano C.J."/>
            <person name="Charrier B."/>
            <person name="Cho G.Y."/>
            <person name="Coelho S.M."/>
            <person name="Collen J."/>
            <person name="Corre E."/>
            <person name="Da Silva C."/>
            <person name="Delage L."/>
            <person name="Delaroque N."/>
            <person name="Dittami S.M."/>
            <person name="Doulbeau S."/>
            <person name="Elias M."/>
            <person name="Farnham G."/>
            <person name="Gachon C.M."/>
            <person name="Gschloessl B."/>
            <person name="Heesch S."/>
            <person name="Jabbari K."/>
            <person name="Jubin C."/>
            <person name="Kawai H."/>
            <person name="Kimura K."/>
            <person name="Kloareg B."/>
            <person name="Kupper F.C."/>
            <person name="Lang D."/>
            <person name="Le Bail A."/>
            <person name="Leblanc C."/>
            <person name="Lerouge P."/>
            <person name="Lohr M."/>
            <person name="Lopez P.J."/>
            <person name="Martens C."/>
            <person name="Maumus F."/>
            <person name="Michel G."/>
            <person name="Miranda-Saavedra D."/>
            <person name="Morales J."/>
            <person name="Moreau H."/>
            <person name="Motomura T."/>
            <person name="Nagasato C."/>
            <person name="Napoli C.A."/>
            <person name="Nelson D.R."/>
            <person name="Nyvall-Collen P."/>
            <person name="Peters A.F."/>
            <person name="Pommier C."/>
            <person name="Potin P."/>
            <person name="Poulain J."/>
            <person name="Quesneville H."/>
            <person name="Read B."/>
            <person name="Rensing S.A."/>
            <person name="Ritter A."/>
            <person name="Rousvoal S."/>
            <person name="Samanta M."/>
            <person name="Samson G."/>
            <person name="Schroeder D.C."/>
            <person name="Segurens B."/>
            <person name="Strittmatter M."/>
            <person name="Tonon T."/>
            <person name="Tregear J.W."/>
            <person name="Valentin K."/>
            <person name="von Dassow P."/>
            <person name="Yamagishi T."/>
            <person name="Van de Peer Y."/>
            <person name="Wincker P."/>
        </authorList>
    </citation>
    <scope>NUCLEOTIDE SEQUENCE [LARGE SCALE GENOMIC DNA]</scope>
    <source>
        <strain evidence="12">Ec32 / CCAP1310/4</strain>
    </source>
</reference>
<dbReference type="CDD" id="cd14891">
    <property type="entry name" value="MYSc_Myo30"/>
    <property type="match status" value="1"/>
</dbReference>
<dbReference type="InterPro" id="IPR027417">
    <property type="entry name" value="P-loop_NTPase"/>
</dbReference>
<dbReference type="InterPro" id="IPR001849">
    <property type="entry name" value="PH_domain"/>
</dbReference>
<feature type="compositionally biased region" description="Low complexity" evidence="8">
    <location>
        <begin position="1032"/>
        <end position="1043"/>
    </location>
</feature>
<evidence type="ECO:0000256" key="1">
    <source>
        <dbReference type="ARBA" id="ARBA00022741"/>
    </source>
</evidence>
<dbReference type="PROSITE" id="PS51456">
    <property type="entry name" value="MYOSIN_MOTOR"/>
    <property type="match status" value="1"/>
</dbReference>
<keyword evidence="3 6" id="KW-0518">Myosin</keyword>
<evidence type="ECO:0000256" key="7">
    <source>
        <dbReference type="SAM" id="Coils"/>
    </source>
</evidence>
<organism evidence="11 12">
    <name type="scientific">Ectocarpus siliculosus</name>
    <name type="common">Brown alga</name>
    <name type="synonym">Conferva siliculosa</name>
    <dbReference type="NCBI Taxonomy" id="2880"/>
    <lineage>
        <taxon>Eukaryota</taxon>
        <taxon>Sar</taxon>
        <taxon>Stramenopiles</taxon>
        <taxon>Ochrophyta</taxon>
        <taxon>PX clade</taxon>
        <taxon>Phaeophyceae</taxon>
        <taxon>Ectocarpales</taxon>
        <taxon>Ectocarpaceae</taxon>
        <taxon>Ectocarpus</taxon>
    </lineage>
</organism>
<dbReference type="PROSITE" id="PS50003">
    <property type="entry name" value="PH_DOMAIN"/>
    <property type="match status" value="1"/>
</dbReference>
<dbReference type="GO" id="GO:0016459">
    <property type="term" value="C:myosin complex"/>
    <property type="evidence" value="ECO:0007669"/>
    <property type="project" value="UniProtKB-KW"/>
</dbReference>
<sequence length="1419" mass="155680">MAFPPTMALSRSLSTRVMRARCFTGDTWVDDEVEVWILAEVVRQDNTLLTVRRKSTGEDIEVDLGFGEAHTANPKVVSDMTSLHHIHEAGILYNLRERSKLEGQRPYTFMGTILIAVNPLRRIPDPDVSEYMNRSLDPEAPHPYAIAELAYHQMRLGTGRKAANQSIVVSGESGAGKTETSKIILTFLTHRSAGGVASLDQKVVDSSPILESFGNAKTLRNNNSSRFGKFLKLQFTKDKHRLAGAFIETYLLEKSRVLTPGMGERNFHVLYQLVAGASDLGLDLKLEGVGSYKILSHGDCTALDGVDDANEFKGVRAAFDTIRMSEESQLQVWQTLAAMLHLSNLEFNKVDHQQGEIADISDSETLSTLARLLGVGEGALGKMLTQRVVITRGETFTIQLGLDDANFVRDAIVKSLYEALFLWIVSVINKSLGKGDDGLPFIGVLDIFGFENFDTKNEFEQLLINFTNESLQDTFNKQVFSNELRLYKEEGIDVVVSTCPDNAECLSMLSGKPGGIIPSLDNICAEPNPSDARYLDGLHKAYLRHQDFPQTSQKNMRENFWVKHYAGKVKYTVHGWVERNMDRVPESFGTTLATSKHQVVQEATSKYRQAPASTATTPKTARARKTLVKSTVGKAFLASMQDLNRTLLSTTCNFIRCIKPNAAMQCGVFSNRYVVDQLQCLGILQTCEVLKVGMPTRVTYRELKEVLGDKAAEAEKLFAGEPETALIAAILWAFEVPLEVFRLGRTRVFFRAGQICTLQKILNETGPEKGPWIFGRLQEALANRHKAKATADEAKAAVKSAQSAVSEAEEKTTKAIGANEEEQDEEDEGGLPARLSPTSVLSSDDEYLLESAAKKARKAGACVPQVEQFVQAAREDGVGTFAAGALERLLAASEEALKSINASSAAAEELEGVTQSAKGGDAAGEIRRIGDALERLRDDFREAKNLAVGSEEAAAKCQVEKAQEFTEQAKLKASAVSAQATAVTGDAREFALAAERQTEALQRAKALLPRVTAATEEALAAFSAFKTTLRESSAAEETAARETVPNKPCKTGGNEDDDMSNLTSEAPKPDSRGRLMQKMPSRSVQDLLDTTDTPTMSVSPKPEPKDDVDGSLKNLAVAKPGTSRAIGRGGSTISASTSSISSRLAFETKFKEAAIAGRMEGYLMKQSKHSSRWKSQFFRLDDGFLTCYDKKSLVGTTPNKEMELTGHSTASFATTKNCFCVRTEDAAWFLMARDLGSMNEWMTAINAEIHRLFVKLYDVPEDNYWSQGLQGRFFYRMAAGARPQWILTYPEQAAPRTGDGLFEGDVIDVVQVLTHKETGKVFLRIADDRGWAQRRDPVDNTVLSMRSTATSPRIRRSISFHSTPGVSCRFCSALELNLNPRASFFCRGSTPRRPSVSPPRGSPAWCSSSWPTVGGGSPF</sequence>
<keyword evidence="7" id="KW-0175">Coiled coil</keyword>
<dbReference type="Pfam" id="PF00169">
    <property type="entry name" value="PH"/>
    <property type="match status" value="1"/>
</dbReference>
<feature type="binding site" evidence="6">
    <location>
        <begin position="171"/>
        <end position="178"/>
    </location>
    <ligand>
        <name>ATP</name>
        <dbReference type="ChEBI" id="CHEBI:30616"/>
    </ligand>
</feature>
<dbReference type="Gene3D" id="1.20.58.530">
    <property type="match status" value="1"/>
</dbReference>
<dbReference type="GO" id="GO:0005737">
    <property type="term" value="C:cytoplasm"/>
    <property type="evidence" value="ECO:0007669"/>
    <property type="project" value="TreeGrafter"/>
</dbReference>
<evidence type="ECO:0000259" key="9">
    <source>
        <dbReference type="PROSITE" id="PS50003"/>
    </source>
</evidence>
<accession>D8LHQ0</accession>
<evidence type="ECO:0000256" key="4">
    <source>
        <dbReference type="ARBA" id="ARBA00023175"/>
    </source>
</evidence>
<dbReference type="PANTHER" id="PTHR13140">
    <property type="entry name" value="MYOSIN"/>
    <property type="match status" value="1"/>
</dbReference>
<feature type="compositionally biased region" description="Acidic residues" evidence="8">
    <location>
        <begin position="819"/>
        <end position="829"/>
    </location>
</feature>
<evidence type="ECO:0000313" key="11">
    <source>
        <dbReference type="EMBL" id="CBN79332.1"/>
    </source>
</evidence>
<dbReference type="GO" id="GO:0000146">
    <property type="term" value="F:microfilament motor activity"/>
    <property type="evidence" value="ECO:0007669"/>
    <property type="project" value="TreeGrafter"/>
</dbReference>
<dbReference type="InterPro" id="IPR036961">
    <property type="entry name" value="Kinesin_motor_dom_sf"/>
</dbReference>
<feature type="domain" description="Myosin motor" evidence="10">
    <location>
        <begin position="75"/>
        <end position="763"/>
    </location>
</feature>
<dbReference type="SMART" id="SM00242">
    <property type="entry name" value="MYSc"/>
    <property type="match status" value="1"/>
</dbReference>
<feature type="compositionally biased region" description="Polar residues" evidence="8">
    <location>
        <begin position="1080"/>
        <end position="1098"/>
    </location>
</feature>
<dbReference type="SUPFAM" id="SSF50729">
    <property type="entry name" value="PH domain-like"/>
    <property type="match status" value="1"/>
</dbReference>
<gene>
    <name evidence="11" type="ORF">Esi_0198_0019</name>
</gene>
<dbReference type="Gene3D" id="2.30.29.30">
    <property type="entry name" value="Pleckstrin-homology domain (PH domain)/Phosphotyrosine-binding domain (PTB)"/>
    <property type="match status" value="1"/>
</dbReference>
<dbReference type="PRINTS" id="PR00193">
    <property type="entry name" value="MYOSINHEAVY"/>
</dbReference>
<keyword evidence="4 6" id="KW-0505">Motor protein</keyword>
<dbReference type="Gene3D" id="3.40.850.10">
    <property type="entry name" value="Kinesin motor domain"/>
    <property type="match status" value="1"/>
</dbReference>
<keyword evidence="1 6" id="KW-0547">Nucleotide-binding</keyword>
<dbReference type="SMART" id="SM00233">
    <property type="entry name" value="PH"/>
    <property type="match status" value="1"/>
</dbReference>
<evidence type="ECO:0000256" key="2">
    <source>
        <dbReference type="ARBA" id="ARBA00022840"/>
    </source>
</evidence>
<dbReference type="InterPro" id="IPR001609">
    <property type="entry name" value="Myosin_head_motor_dom-like"/>
</dbReference>
<dbReference type="InParanoid" id="D8LHQ0"/>
<dbReference type="GO" id="GO:0007015">
    <property type="term" value="P:actin filament organization"/>
    <property type="evidence" value="ECO:0007669"/>
    <property type="project" value="TreeGrafter"/>
</dbReference>
<feature type="region of interest" description="Disordered" evidence="8">
    <location>
        <begin position="1389"/>
        <end position="1408"/>
    </location>
</feature>
<comment type="similarity">
    <text evidence="6">Belongs to the TRAFAC class myosin-kinesin ATPase superfamily. Myosin family.</text>
</comment>
<evidence type="ECO:0000259" key="10">
    <source>
        <dbReference type="PROSITE" id="PS51456"/>
    </source>
</evidence>
<evidence type="ECO:0000256" key="3">
    <source>
        <dbReference type="ARBA" id="ARBA00023123"/>
    </source>
</evidence>
<proteinExistence type="inferred from homology"/>
<dbReference type="GO" id="GO:0005524">
    <property type="term" value="F:ATP binding"/>
    <property type="evidence" value="ECO:0007669"/>
    <property type="project" value="UniProtKB-UniRule"/>
</dbReference>
<feature type="region of interest" description="Disordered" evidence="8">
    <location>
        <begin position="802"/>
        <end position="838"/>
    </location>
</feature>
<dbReference type="PANTHER" id="PTHR13140:SF845">
    <property type="entry name" value="MYOSIN-LIKE PROTEIN"/>
    <property type="match status" value="1"/>
</dbReference>
<protein>
    <submittedName>
        <fullName evidence="11">Uncharacterized protein</fullName>
    </submittedName>
</protein>
<feature type="region of interest" description="Actin-binding" evidence="6">
    <location>
        <begin position="640"/>
        <end position="662"/>
    </location>
</feature>
<feature type="domain" description="PH" evidence="9">
    <location>
        <begin position="1156"/>
        <end position="1250"/>
    </location>
</feature>
<dbReference type="eggNOG" id="KOG0160">
    <property type="taxonomic scope" value="Eukaryota"/>
</dbReference>
<keyword evidence="12" id="KW-1185">Reference proteome</keyword>
<name>D8LHQ0_ECTSI</name>
<dbReference type="EMBL" id="FN648373">
    <property type="protein sequence ID" value="CBN79332.1"/>
    <property type="molecule type" value="Genomic_DNA"/>
</dbReference>
<dbReference type="GO" id="GO:0051015">
    <property type="term" value="F:actin filament binding"/>
    <property type="evidence" value="ECO:0007669"/>
    <property type="project" value="TreeGrafter"/>
</dbReference>
<feature type="coiled-coil region" evidence="7">
    <location>
        <begin position="926"/>
        <end position="953"/>
    </location>
</feature>
<dbReference type="FunFam" id="1.10.10.820:FF:000001">
    <property type="entry name" value="Myosin heavy chain"/>
    <property type="match status" value="1"/>
</dbReference>
<dbReference type="Gene3D" id="1.10.10.820">
    <property type="match status" value="1"/>
</dbReference>
<keyword evidence="5 6" id="KW-0009">Actin-binding</keyword>
<dbReference type="STRING" id="2880.D8LHQ0"/>
<evidence type="ECO:0000313" key="12">
    <source>
        <dbReference type="Proteomes" id="UP000002630"/>
    </source>
</evidence>